<dbReference type="InterPro" id="IPR001611">
    <property type="entry name" value="Leu-rich_rpt"/>
</dbReference>
<accession>A0A067QZT7</accession>
<organism evidence="5 6">
    <name type="scientific">Zootermopsis nevadensis</name>
    <name type="common">Dampwood termite</name>
    <dbReference type="NCBI Taxonomy" id="136037"/>
    <lineage>
        <taxon>Eukaryota</taxon>
        <taxon>Metazoa</taxon>
        <taxon>Ecdysozoa</taxon>
        <taxon>Arthropoda</taxon>
        <taxon>Hexapoda</taxon>
        <taxon>Insecta</taxon>
        <taxon>Pterygota</taxon>
        <taxon>Neoptera</taxon>
        <taxon>Polyneoptera</taxon>
        <taxon>Dictyoptera</taxon>
        <taxon>Blattodea</taxon>
        <taxon>Blattoidea</taxon>
        <taxon>Termitoidae</taxon>
        <taxon>Termopsidae</taxon>
        <taxon>Zootermopsis</taxon>
    </lineage>
</organism>
<evidence type="ECO:0000259" key="4">
    <source>
        <dbReference type="Pfam" id="PF24048"/>
    </source>
</evidence>
<keyword evidence="6" id="KW-1185">Reference proteome</keyword>
<dbReference type="FunCoup" id="A0A067QZT7">
    <property type="interactions" value="160"/>
</dbReference>
<sequence>MDALWFNITIPYGGKYSKDYIVNTLMAKIAPTVFIPLSYKVRGTDSSFFVDDFKVAETLASFNTKITTMTGYMLLVLVRPGLPYVVIDSAAKDKIRTVVAKRYDVNLKALDLTHFHTDPDLIDNYALPLFIPAVMLVVLDIIVECVHDLEALYLSDNKLHSLHDLSVLSIKLPKLKVLRIGRNRIQDLQQLDCLESLPLEDLMLNGNPLRDKYQDHNAYIRDVKKRFPKLLKLDGVELSPPIKPDVSEPLQMPTINENYSCPNSFFPPQGRIYADCATISFLQSFLHCCAMLLLGDCCLSYKETV</sequence>
<evidence type="ECO:0000313" key="5">
    <source>
        <dbReference type="EMBL" id="KDR15069.1"/>
    </source>
</evidence>
<dbReference type="Pfam" id="PF09162">
    <property type="entry name" value="Tap-RNA_bind"/>
    <property type="match status" value="1"/>
</dbReference>
<dbReference type="InterPro" id="IPR035979">
    <property type="entry name" value="RBD_domain_sf"/>
</dbReference>
<dbReference type="InterPro" id="IPR057125">
    <property type="entry name" value="NXF1/2/3/5-like_LRR"/>
</dbReference>
<dbReference type="InterPro" id="IPR032675">
    <property type="entry name" value="LRR_dom_sf"/>
</dbReference>
<dbReference type="InParanoid" id="A0A067QZT7"/>
<dbReference type="AlphaFoldDB" id="A0A067QZT7"/>
<dbReference type="STRING" id="136037.A0A067QZT7"/>
<dbReference type="GO" id="GO:0005737">
    <property type="term" value="C:cytoplasm"/>
    <property type="evidence" value="ECO:0007669"/>
    <property type="project" value="InterPro"/>
</dbReference>
<dbReference type="PANTHER" id="PTHR10662">
    <property type="entry name" value="NUCLEAR RNA EXPORT FACTOR"/>
    <property type="match status" value="1"/>
</dbReference>
<evidence type="ECO:0000259" key="3">
    <source>
        <dbReference type="Pfam" id="PF09162"/>
    </source>
</evidence>
<evidence type="ECO:0000256" key="1">
    <source>
        <dbReference type="ARBA" id="ARBA00022614"/>
    </source>
</evidence>
<feature type="domain" description="NXF1/2/3/5-like leucine-rich repeat" evidence="4">
    <location>
        <begin position="101"/>
        <end position="235"/>
    </location>
</feature>
<dbReference type="InterPro" id="IPR012677">
    <property type="entry name" value="Nucleotide-bd_a/b_plait_sf"/>
</dbReference>
<dbReference type="OrthoDB" id="25872at2759"/>
<dbReference type="PROSITE" id="PS51450">
    <property type="entry name" value="LRR"/>
    <property type="match status" value="2"/>
</dbReference>
<dbReference type="Pfam" id="PF24048">
    <property type="entry name" value="LRR_NXF1-5"/>
    <property type="match status" value="1"/>
</dbReference>
<protein>
    <submittedName>
        <fullName evidence="5">Nuclear RNA export factor 1</fullName>
    </submittedName>
</protein>
<dbReference type="InterPro" id="IPR030217">
    <property type="entry name" value="NXF_fam"/>
</dbReference>
<reference evidence="5 6" key="1">
    <citation type="journal article" date="2014" name="Nat. Commun.">
        <title>Molecular traces of alternative social organization in a termite genome.</title>
        <authorList>
            <person name="Terrapon N."/>
            <person name="Li C."/>
            <person name="Robertson H.M."/>
            <person name="Ji L."/>
            <person name="Meng X."/>
            <person name="Booth W."/>
            <person name="Chen Z."/>
            <person name="Childers C.P."/>
            <person name="Glastad K.M."/>
            <person name="Gokhale K."/>
            <person name="Gowin J."/>
            <person name="Gronenberg W."/>
            <person name="Hermansen R.A."/>
            <person name="Hu H."/>
            <person name="Hunt B.G."/>
            <person name="Huylmans A.K."/>
            <person name="Khalil S.M."/>
            <person name="Mitchell R.D."/>
            <person name="Munoz-Torres M.C."/>
            <person name="Mustard J.A."/>
            <person name="Pan H."/>
            <person name="Reese J.T."/>
            <person name="Scharf M.E."/>
            <person name="Sun F."/>
            <person name="Vogel H."/>
            <person name="Xiao J."/>
            <person name="Yang W."/>
            <person name="Yang Z."/>
            <person name="Yang Z."/>
            <person name="Zhou J."/>
            <person name="Zhu J."/>
            <person name="Brent C.S."/>
            <person name="Elsik C.G."/>
            <person name="Goodisman M.A."/>
            <person name="Liberles D.A."/>
            <person name="Roe R.M."/>
            <person name="Vargo E.L."/>
            <person name="Vilcinskas A."/>
            <person name="Wang J."/>
            <person name="Bornberg-Bauer E."/>
            <person name="Korb J."/>
            <person name="Zhang G."/>
            <person name="Liebig J."/>
        </authorList>
    </citation>
    <scope>NUCLEOTIDE SEQUENCE [LARGE SCALE GENOMIC DNA]</scope>
    <source>
        <tissue evidence="5">Whole organism</tissue>
    </source>
</reference>
<gene>
    <name evidence="5" type="ORF">L798_10901</name>
</gene>
<evidence type="ECO:0000313" key="6">
    <source>
        <dbReference type="Proteomes" id="UP000027135"/>
    </source>
</evidence>
<dbReference type="OMA" id="HIDEACE"/>
<evidence type="ECO:0000256" key="2">
    <source>
        <dbReference type="ARBA" id="ARBA00022737"/>
    </source>
</evidence>
<dbReference type="SUPFAM" id="SSF52058">
    <property type="entry name" value="L domain-like"/>
    <property type="match status" value="1"/>
</dbReference>
<dbReference type="SUPFAM" id="SSF54928">
    <property type="entry name" value="RNA-binding domain, RBD"/>
    <property type="match status" value="1"/>
</dbReference>
<dbReference type="eggNOG" id="KOG3763">
    <property type="taxonomic scope" value="Eukaryota"/>
</dbReference>
<feature type="domain" description="Nuclear RNA export factor Tap RNA-binding" evidence="3">
    <location>
        <begin position="5"/>
        <end position="81"/>
    </location>
</feature>
<name>A0A067QZT7_ZOONE</name>
<dbReference type="FunFam" id="3.80.10.10:FF:000384">
    <property type="entry name" value="Nuclear RNA export factor 1"/>
    <property type="match status" value="1"/>
</dbReference>
<dbReference type="GO" id="GO:0003723">
    <property type="term" value="F:RNA binding"/>
    <property type="evidence" value="ECO:0007669"/>
    <property type="project" value="InterPro"/>
</dbReference>
<dbReference type="Proteomes" id="UP000027135">
    <property type="component" value="Unassembled WGS sequence"/>
</dbReference>
<dbReference type="InterPro" id="IPR015245">
    <property type="entry name" value="Tap_RNA-bd"/>
</dbReference>
<dbReference type="GO" id="GO:0005634">
    <property type="term" value="C:nucleus"/>
    <property type="evidence" value="ECO:0007669"/>
    <property type="project" value="TreeGrafter"/>
</dbReference>
<keyword evidence="1" id="KW-0433">Leucine-rich repeat</keyword>
<keyword evidence="2" id="KW-0677">Repeat</keyword>
<dbReference type="EMBL" id="KK852850">
    <property type="protein sequence ID" value="KDR15069.1"/>
    <property type="molecule type" value="Genomic_DNA"/>
</dbReference>
<dbReference type="Gene3D" id="3.30.70.330">
    <property type="match status" value="1"/>
</dbReference>
<dbReference type="PANTHER" id="PTHR10662:SF22">
    <property type="entry name" value="NUCLEAR RNA EXPORT FACTOR 1"/>
    <property type="match status" value="1"/>
</dbReference>
<dbReference type="GO" id="GO:0016973">
    <property type="term" value="P:poly(A)+ mRNA export from nucleus"/>
    <property type="evidence" value="ECO:0007669"/>
    <property type="project" value="TreeGrafter"/>
</dbReference>
<dbReference type="Gene3D" id="3.80.10.10">
    <property type="entry name" value="Ribonuclease Inhibitor"/>
    <property type="match status" value="1"/>
</dbReference>
<proteinExistence type="predicted"/>